<evidence type="ECO:0000313" key="3">
    <source>
        <dbReference type="Proteomes" id="UP000019487"/>
    </source>
</evidence>
<feature type="compositionally biased region" description="Acidic residues" evidence="1">
    <location>
        <begin position="201"/>
        <end position="220"/>
    </location>
</feature>
<protein>
    <submittedName>
        <fullName evidence="2">Uncharacterized protein</fullName>
    </submittedName>
</protein>
<dbReference type="EMBL" id="AYSA01000551">
    <property type="protein sequence ID" value="ESZ91014.1"/>
    <property type="molecule type" value="Genomic_DNA"/>
</dbReference>
<organism evidence="2 3">
    <name type="scientific">Sclerotinia borealis (strain F-4128)</name>
    <dbReference type="NCBI Taxonomy" id="1432307"/>
    <lineage>
        <taxon>Eukaryota</taxon>
        <taxon>Fungi</taxon>
        <taxon>Dikarya</taxon>
        <taxon>Ascomycota</taxon>
        <taxon>Pezizomycotina</taxon>
        <taxon>Leotiomycetes</taxon>
        <taxon>Helotiales</taxon>
        <taxon>Sclerotiniaceae</taxon>
        <taxon>Sclerotinia</taxon>
    </lineage>
</organism>
<accession>W9C815</accession>
<evidence type="ECO:0000313" key="2">
    <source>
        <dbReference type="EMBL" id="ESZ91014.1"/>
    </source>
</evidence>
<proteinExistence type="predicted"/>
<comment type="caution">
    <text evidence="2">The sequence shown here is derived from an EMBL/GenBank/DDBJ whole genome shotgun (WGS) entry which is preliminary data.</text>
</comment>
<name>W9C815_SCLBF</name>
<sequence length="250" mass="27804">MPRDRRFIPKKTRTSEEEMARRAREEERRIARVQSAASAHADYLSLRDKQELEGEREGRERARAREGPVGARPGPSTGVFGGVDREGEGEEVSRAATFGGCVGAGEHQMFTGLVGRTRRPRTKEESETNLAHRKARRTAYRARRKAREAKERRIARRIAAAPLVETFRNLRIAERVAAGGDPEDEEDEDEMEELFFRLHGEDEEENDNVDKNDDDDDDELGGAGWKGGMFGGGSGSAGTQRVGQPIPSGN</sequence>
<keyword evidence="3" id="KW-1185">Reference proteome</keyword>
<feature type="compositionally biased region" description="Basic and acidic residues" evidence="1">
    <location>
        <begin position="45"/>
        <end position="66"/>
    </location>
</feature>
<gene>
    <name evidence="2" type="ORF">SBOR_8585</name>
</gene>
<dbReference type="HOGENOM" id="CLU_1111906_0_0_1"/>
<evidence type="ECO:0000256" key="1">
    <source>
        <dbReference type="SAM" id="MobiDB-lite"/>
    </source>
</evidence>
<feature type="compositionally biased region" description="Gly residues" evidence="1">
    <location>
        <begin position="221"/>
        <end position="236"/>
    </location>
</feature>
<feature type="compositionally biased region" description="Polar residues" evidence="1">
    <location>
        <begin position="239"/>
        <end position="250"/>
    </location>
</feature>
<dbReference type="AlphaFoldDB" id="W9C815"/>
<feature type="region of interest" description="Disordered" evidence="1">
    <location>
        <begin position="110"/>
        <end position="152"/>
    </location>
</feature>
<feature type="region of interest" description="Disordered" evidence="1">
    <location>
        <begin position="1"/>
        <end position="92"/>
    </location>
</feature>
<reference evidence="2 3" key="1">
    <citation type="journal article" date="2014" name="Genome Announc.">
        <title>Draft genome sequence of Sclerotinia borealis, a psychrophilic plant pathogenic fungus.</title>
        <authorList>
            <person name="Mardanov A.V."/>
            <person name="Beletsky A.V."/>
            <person name="Kadnikov V.V."/>
            <person name="Ignatov A.N."/>
            <person name="Ravin N.V."/>
        </authorList>
    </citation>
    <scope>NUCLEOTIDE SEQUENCE [LARGE SCALE GENOMIC DNA]</scope>
    <source>
        <strain evidence="3">F-4157</strain>
    </source>
</reference>
<feature type="region of interest" description="Disordered" evidence="1">
    <location>
        <begin position="177"/>
        <end position="250"/>
    </location>
</feature>
<dbReference type="Proteomes" id="UP000019487">
    <property type="component" value="Unassembled WGS sequence"/>
</dbReference>
<feature type="compositionally biased region" description="Basic and acidic residues" evidence="1">
    <location>
        <begin position="1"/>
        <end position="30"/>
    </location>
</feature>
<feature type="compositionally biased region" description="Basic residues" evidence="1">
    <location>
        <begin position="131"/>
        <end position="147"/>
    </location>
</feature>
<feature type="compositionally biased region" description="Acidic residues" evidence="1">
    <location>
        <begin position="181"/>
        <end position="193"/>
    </location>
</feature>